<accession>A0A1B6MI63</accession>
<dbReference type="AlphaFoldDB" id="A0A1B6MI63"/>
<reference evidence="2" key="1">
    <citation type="submission" date="2015-11" db="EMBL/GenBank/DDBJ databases">
        <title>De novo transcriptome assembly of four potential Pierce s Disease insect vectors from Arizona vineyards.</title>
        <authorList>
            <person name="Tassone E.E."/>
        </authorList>
    </citation>
    <scope>NUCLEOTIDE SEQUENCE</scope>
</reference>
<evidence type="ECO:0000313" key="2">
    <source>
        <dbReference type="EMBL" id="JAT35616.1"/>
    </source>
</evidence>
<protein>
    <submittedName>
        <fullName evidence="2">Uncharacterized protein</fullName>
    </submittedName>
</protein>
<gene>
    <name evidence="2" type="ORF">g.52644</name>
</gene>
<organism evidence="2">
    <name type="scientific">Graphocephala atropunctata</name>
    <dbReference type="NCBI Taxonomy" id="36148"/>
    <lineage>
        <taxon>Eukaryota</taxon>
        <taxon>Metazoa</taxon>
        <taxon>Ecdysozoa</taxon>
        <taxon>Arthropoda</taxon>
        <taxon>Hexapoda</taxon>
        <taxon>Insecta</taxon>
        <taxon>Pterygota</taxon>
        <taxon>Neoptera</taxon>
        <taxon>Paraneoptera</taxon>
        <taxon>Hemiptera</taxon>
        <taxon>Auchenorrhyncha</taxon>
        <taxon>Membracoidea</taxon>
        <taxon>Cicadellidae</taxon>
        <taxon>Cicadellinae</taxon>
        <taxon>Cicadellini</taxon>
        <taxon>Graphocephala</taxon>
    </lineage>
</organism>
<dbReference type="EMBL" id="GEBQ01004361">
    <property type="protein sequence ID" value="JAT35616.1"/>
    <property type="molecule type" value="Transcribed_RNA"/>
</dbReference>
<feature type="signal peptide" evidence="1">
    <location>
        <begin position="1"/>
        <end position="25"/>
    </location>
</feature>
<keyword evidence="1" id="KW-0732">Signal</keyword>
<evidence type="ECO:0000256" key="1">
    <source>
        <dbReference type="SAM" id="SignalP"/>
    </source>
</evidence>
<name>A0A1B6MI63_9HEMI</name>
<feature type="non-terminal residue" evidence="2">
    <location>
        <position position="1"/>
    </location>
</feature>
<feature type="chain" id="PRO_5008588395" evidence="1">
    <location>
        <begin position="26"/>
        <end position="146"/>
    </location>
</feature>
<proteinExistence type="predicted"/>
<sequence length="146" mass="17088">TIFIVSALTTRMKCIILLFALHIYCQNNILSEFSNLDKQISTILEDPSLQGIEEAMHFMNLYCMEMSNLSLKLDQDMARDVMEDLIKLYKQGRPKFVDIQINDYELKKYLHVKDETLSKFKVLQSDARSIWDEFVTSLIKKSDKPI</sequence>